<dbReference type="GO" id="GO:0003677">
    <property type="term" value="F:DNA binding"/>
    <property type="evidence" value="ECO:0007669"/>
    <property type="project" value="UniProtKB-KW"/>
</dbReference>
<dbReference type="GO" id="GO:0003700">
    <property type="term" value="F:DNA-binding transcription factor activity"/>
    <property type="evidence" value="ECO:0007669"/>
    <property type="project" value="InterPro"/>
</dbReference>
<dbReference type="Proteomes" id="UP000678281">
    <property type="component" value="Unassembled WGS sequence"/>
</dbReference>
<organism evidence="5 6">
    <name type="scientific">Devosia litorisediminis</name>
    <dbReference type="NCBI Taxonomy" id="2829817"/>
    <lineage>
        <taxon>Bacteria</taxon>
        <taxon>Pseudomonadati</taxon>
        <taxon>Pseudomonadota</taxon>
        <taxon>Alphaproteobacteria</taxon>
        <taxon>Hyphomicrobiales</taxon>
        <taxon>Devosiaceae</taxon>
        <taxon>Devosia</taxon>
    </lineage>
</organism>
<dbReference type="SMART" id="SM00345">
    <property type="entry name" value="HTH_GNTR"/>
    <property type="match status" value="1"/>
</dbReference>
<dbReference type="InterPro" id="IPR036388">
    <property type="entry name" value="WH-like_DNA-bd_sf"/>
</dbReference>
<name>A0A942E7F5_9HYPH</name>
<dbReference type="SUPFAM" id="SSF46785">
    <property type="entry name" value="Winged helix' DNA-binding domain"/>
    <property type="match status" value="1"/>
</dbReference>
<accession>A0A942E7F5</accession>
<comment type="caution">
    <text evidence="5">The sequence shown here is derived from an EMBL/GenBank/DDBJ whole genome shotgun (WGS) entry which is preliminary data.</text>
</comment>
<dbReference type="RefSeq" id="WP_212659287.1">
    <property type="nucleotide sequence ID" value="NZ_JAGXTP010000002.1"/>
</dbReference>
<dbReference type="SUPFAM" id="SSF48008">
    <property type="entry name" value="GntR ligand-binding domain-like"/>
    <property type="match status" value="1"/>
</dbReference>
<dbReference type="InterPro" id="IPR011711">
    <property type="entry name" value="GntR_C"/>
</dbReference>
<evidence type="ECO:0000313" key="5">
    <source>
        <dbReference type="EMBL" id="MBS3849643.1"/>
    </source>
</evidence>
<evidence type="ECO:0000256" key="1">
    <source>
        <dbReference type="ARBA" id="ARBA00023015"/>
    </source>
</evidence>
<sequence length="227" mass="25409">MAYARARETDARRSLPSVKKAAYDTFQQALLQGKLRPGQVLSQKDLVVLLDLSIGALRELLPRLEAEGLLHVMPQRGIQITVIDLPMIRDAFQVRLAFEREAVLAAVKNMPEAPLREQRDLHAGIVERLKAGPSAALLDEGQDVDTHFHDLLISATENELLIQAYHVNSIRIRLIKLDRIRLSETTLPAAFGDHLAVIDAMLERDRQKAADAMEAHIRNARERAIAL</sequence>
<evidence type="ECO:0000256" key="3">
    <source>
        <dbReference type="ARBA" id="ARBA00023163"/>
    </source>
</evidence>
<dbReference type="Gene3D" id="1.20.120.530">
    <property type="entry name" value="GntR ligand-binding domain-like"/>
    <property type="match status" value="1"/>
</dbReference>
<evidence type="ECO:0000259" key="4">
    <source>
        <dbReference type="PROSITE" id="PS50949"/>
    </source>
</evidence>
<gene>
    <name evidence="5" type="ORF">KD146_13140</name>
</gene>
<dbReference type="Gene3D" id="1.10.10.10">
    <property type="entry name" value="Winged helix-like DNA-binding domain superfamily/Winged helix DNA-binding domain"/>
    <property type="match status" value="1"/>
</dbReference>
<feature type="domain" description="HTH gntR-type" evidence="4">
    <location>
        <begin position="16"/>
        <end position="83"/>
    </location>
</feature>
<protein>
    <submittedName>
        <fullName evidence="5">GntR family transcriptional regulator</fullName>
    </submittedName>
</protein>
<keyword evidence="1" id="KW-0805">Transcription regulation</keyword>
<dbReference type="SMART" id="SM00895">
    <property type="entry name" value="FCD"/>
    <property type="match status" value="1"/>
</dbReference>
<dbReference type="InterPro" id="IPR036390">
    <property type="entry name" value="WH_DNA-bd_sf"/>
</dbReference>
<keyword evidence="6" id="KW-1185">Reference proteome</keyword>
<reference evidence="5" key="1">
    <citation type="submission" date="2021-04" db="EMBL/GenBank/DDBJ databases">
        <title>Devosia litorisediminis sp. nov., isolated from a sand dune.</title>
        <authorList>
            <person name="Park S."/>
            <person name="Yoon J.-H."/>
        </authorList>
    </citation>
    <scope>NUCLEOTIDE SEQUENCE</scope>
    <source>
        <strain evidence="5">BSSL-BM10</strain>
    </source>
</reference>
<dbReference type="Pfam" id="PF07729">
    <property type="entry name" value="FCD"/>
    <property type="match status" value="1"/>
</dbReference>
<proteinExistence type="predicted"/>
<keyword evidence="3" id="KW-0804">Transcription</keyword>
<keyword evidence="2" id="KW-0238">DNA-binding</keyword>
<dbReference type="InterPro" id="IPR000524">
    <property type="entry name" value="Tscrpt_reg_HTH_GntR"/>
</dbReference>
<dbReference type="PANTHER" id="PTHR43537">
    <property type="entry name" value="TRANSCRIPTIONAL REGULATOR, GNTR FAMILY"/>
    <property type="match status" value="1"/>
</dbReference>
<evidence type="ECO:0000256" key="2">
    <source>
        <dbReference type="ARBA" id="ARBA00023125"/>
    </source>
</evidence>
<dbReference type="InterPro" id="IPR008920">
    <property type="entry name" value="TF_FadR/GntR_C"/>
</dbReference>
<dbReference type="PANTHER" id="PTHR43537:SF5">
    <property type="entry name" value="UXU OPERON TRANSCRIPTIONAL REGULATOR"/>
    <property type="match status" value="1"/>
</dbReference>
<dbReference type="EMBL" id="JAGXTP010000002">
    <property type="protein sequence ID" value="MBS3849643.1"/>
    <property type="molecule type" value="Genomic_DNA"/>
</dbReference>
<evidence type="ECO:0000313" key="6">
    <source>
        <dbReference type="Proteomes" id="UP000678281"/>
    </source>
</evidence>
<dbReference type="PROSITE" id="PS50949">
    <property type="entry name" value="HTH_GNTR"/>
    <property type="match status" value="1"/>
</dbReference>
<dbReference type="AlphaFoldDB" id="A0A942E7F5"/>
<dbReference type="Pfam" id="PF00392">
    <property type="entry name" value="GntR"/>
    <property type="match status" value="1"/>
</dbReference>